<organism evidence="3 4">
    <name type="scientific">Dunaliella salina</name>
    <name type="common">Green alga</name>
    <name type="synonym">Protococcus salinus</name>
    <dbReference type="NCBI Taxonomy" id="3046"/>
    <lineage>
        <taxon>Eukaryota</taxon>
        <taxon>Viridiplantae</taxon>
        <taxon>Chlorophyta</taxon>
        <taxon>core chlorophytes</taxon>
        <taxon>Chlorophyceae</taxon>
        <taxon>CS clade</taxon>
        <taxon>Chlamydomonadales</taxon>
        <taxon>Dunaliellaceae</taxon>
        <taxon>Dunaliella</taxon>
    </lineage>
</organism>
<accession>A0ABQ7GHU9</accession>
<evidence type="ECO:0000313" key="3">
    <source>
        <dbReference type="EMBL" id="KAF5834167.1"/>
    </source>
</evidence>
<feature type="signal peptide" evidence="2">
    <location>
        <begin position="1"/>
        <end position="23"/>
    </location>
</feature>
<feature type="region of interest" description="Disordered" evidence="1">
    <location>
        <begin position="49"/>
        <end position="71"/>
    </location>
</feature>
<feature type="chain" id="PRO_5047087513" evidence="2">
    <location>
        <begin position="24"/>
        <end position="95"/>
    </location>
</feature>
<evidence type="ECO:0000256" key="1">
    <source>
        <dbReference type="SAM" id="MobiDB-lite"/>
    </source>
</evidence>
<reference evidence="3" key="1">
    <citation type="submission" date="2017-08" db="EMBL/GenBank/DDBJ databases">
        <authorList>
            <person name="Polle J.E."/>
            <person name="Barry K."/>
            <person name="Cushman J."/>
            <person name="Schmutz J."/>
            <person name="Tran D."/>
            <person name="Hathwaick L.T."/>
            <person name="Yim W.C."/>
            <person name="Jenkins J."/>
            <person name="Mckie-Krisberg Z.M."/>
            <person name="Prochnik S."/>
            <person name="Lindquist E."/>
            <person name="Dockter R.B."/>
            <person name="Adam C."/>
            <person name="Molina H."/>
            <person name="Bunkerborg J."/>
            <person name="Jin E."/>
            <person name="Buchheim M."/>
            <person name="Magnuson J."/>
        </authorList>
    </citation>
    <scope>NUCLEOTIDE SEQUENCE</scope>
    <source>
        <strain evidence="3">CCAP 19/18</strain>
    </source>
</reference>
<gene>
    <name evidence="3" type="ORF">DUNSADRAFT_9286</name>
</gene>
<keyword evidence="2" id="KW-0732">Signal</keyword>
<dbReference type="EMBL" id="MU069772">
    <property type="protein sequence ID" value="KAF5834167.1"/>
    <property type="molecule type" value="Genomic_DNA"/>
</dbReference>
<evidence type="ECO:0000256" key="2">
    <source>
        <dbReference type="SAM" id="SignalP"/>
    </source>
</evidence>
<sequence length="95" mass="10279">MRSTTGSMLVVVLLLVCKACARAQAMSCKSWVPSQESNSLEIELNDSPSDLSFKPINGLNEDSGQGGRGEIPAEECHSYVLDTSKDEVKSKCQNK</sequence>
<proteinExistence type="predicted"/>
<keyword evidence="4" id="KW-1185">Reference proteome</keyword>
<dbReference type="Proteomes" id="UP000815325">
    <property type="component" value="Unassembled WGS sequence"/>
</dbReference>
<comment type="caution">
    <text evidence="3">The sequence shown here is derived from an EMBL/GenBank/DDBJ whole genome shotgun (WGS) entry which is preliminary data.</text>
</comment>
<protein>
    <submittedName>
        <fullName evidence="3">Uncharacterized protein</fullName>
    </submittedName>
</protein>
<evidence type="ECO:0000313" key="4">
    <source>
        <dbReference type="Proteomes" id="UP000815325"/>
    </source>
</evidence>
<name>A0ABQ7GHU9_DUNSA</name>